<evidence type="ECO:0000259" key="8">
    <source>
        <dbReference type="Pfam" id="PF18117"/>
    </source>
</evidence>
<evidence type="ECO:0000313" key="10">
    <source>
        <dbReference type="Proteomes" id="UP000077755"/>
    </source>
</evidence>
<dbReference type="AlphaFoldDB" id="A0A164UL57"/>
<dbReference type="Gramene" id="KZM89025">
    <property type="protein sequence ID" value="KZM89025"/>
    <property type="gene ID" value="DCAR_026100"/>
</dbReference>
<keyword evidence="6" id="KW-0539">Nucleus</keyword>
<gene>
    <name evidence="9" type="ORF">DCAR_0729979</name>
</gene>
<name>A0A164UL57_DAUCS</name>
<evidence type="ECO:0000256" key="4">
    <source>
        <dbReference type="ARBA" id="ARBA00022801"/>
    </source>
</evidence>
<dbReference type="GO" id="GO:0005634">
    <property type="term" value="C:nucleus"/>
    <property type="evidence" value="ECO:0007669"/>
    <property type="project" value="UniProtKB-SubCell"/>
</dbReference>
<dbReference type="EMBL" id="CP093349">
    <property type="protein sequence ID" value="WOH10510.1"/>
    <property type="molecule type" value="Genomic_DNA"/>
</dbReference>
<evidence type="ECO:0000313" key="9">
    <source>
        <dbReference type="EMBL" id="WOH10510.1"/>
    </source>
</evidence>
<dbReference type="Proteomes" id="UP000077755">
    <property type="component" value="Chromosome 7"/>
</dbReference>
<protein>
    <submittedName>
        <fullName evidence="9">Uncharacterized protein</fullName>
    </submittedName>
</protein>
<dbReference type="InterPro" id="IPR002921">
    <property type="entry name" value="Fungal_lipase-type"/>
</dbReference>
<feature type="domain" description="EDS1 EP" evidence="8">
    <location>
        <begin position="404"/>
        <end position="594"/>
    </location>
</feature>
<dbReference type="Pfam" id="PF18117">
    <property type="entry name" value="EDS1_EP"/>
    <property type="match status" value="1"/>
</dbReference>
<evidence type="ECO:0000256" key="1">
    <source>
        <dbReference type="ARBA" id="ARBA00004123"/>
    </source>
</evidence>
<dbReference type="InterPro" id="IPR029058">
    <property type="entry name" value="AB_hydrolase_fold"/>
</dbReference>
<evidence type="ECO:0000259" key="7">
    <source>
        <dbReference type="Pfam" id="PF01764"/>
    </source>
</evidence>
<dbReference type="Pfam" id="PF01764">
    <property type="entry name" value="Lipase_3"/>
    <property type="match status" value="1"/>
</dbReference>
<proteinExistence type="predicted"/>
<dbReference type="GO" id="GO:0016787">
    <property type="term" value="F:hydrolase activity"/>
    <property type="evidence" value="ECO:0007669"/>
    <property type="project" value="UniProtKB-KW"/>
</dbReference>
<dbReference type="InterPro" id="IPR044214">
    <property type="entry name" value="EDS1-like"/>
</dbReference>
<dbReference type="GO" id="GO:0005737">
    <property type="term" value="C:cytoplasm"/>
    <property type="evidence" value="ECO:0007669"/>
    <property type="project" value="UniProtKB-SubCell"/>
</dbReference>
<accession>A0A164UL57</accession>
<evidence type="ECO:0000256" key="5">
    <source>
        <dbReference type="ARBA" id="ARBA00022821"/>
    </source>
</evidence>
<keyword evidence="3" id="KW-0963">Cytoplasm</keyword>
<organism evidence="9 10">
    <name type="scientific">Daucus carota subsp. sativus</name>
    <name type="common">Carrot</name>
    <dbReference type="NCBI Taxonomy" id="79200"/>
    <lineage>
        <taxon>Eukaryota</taxon>
        <taxon>Viridiplantae</taxon>
        <taxon>Streptophyta</taxon>
        <taxon>Embryophyta</taxon>
        <taxon>Tracheophyta</taxon>
        <taxon>Spermatophyta</taxon>
        <taxon>Magnoliopsida</taxon>
        <taxon>eudicotyledons</taxon>
        <taxon>Gunneridae</taxon>
        <taxon>Pentapetalae</taxon>
        <taxon>asterids</taxon>
        <taxon>campanulids</taxon>
        <taxon>Apiales</taxon>
        <taxon>Apiaceae</taxon>
        <taxon>Apioideae</taxon>
        <taxon>Scandiceae</taxon>
        <taxon>Daucinae</taxon>
        <taxon>Daucus</taxon>
        <taxon>Daucus sect. Daucus</taxon>
    </lineage>
</organism>
<keyword evidence="4" id="KW-0378">Hydrolase</keyword>
<dbReference type="OrthoDB" id="426718at2759"/>
<keyword evidence="5" id="KW-0611">Plant defense</keyword>
<reference evidence="9" key="2">
    <citation type="submission" date="2022-03" db="EMBL/GenBank/DDBJ databases">
        <title>Draft title - Genomic analysis of global carrot germplasm unveils the trajectory of domestication and the origin of high carotenoid orange carrot.</title>
        <authorList>
            <person name="Iorizzo M."/>
            <person name="Ellison S."/>
            <person name="Senalik D."/>
            <person name="Macko-Podgorni A."/>
            <person name="Grzebelus D."/>
            <person name="Bostan H."/>
            <person name="Rolling W."/>
            <person name="Curaba J."/>
            <person name="Simon P."/>
        </authorList>
    </citation>
    <scope>NUCLEOTIDE SEQUENCE</scope>
    <source>
        <tissue evidence="9">Leaf</tissue>
    </source>
</reference>
<dbReference type="GO" id="GO:0006629">
    <property type="term" value="P:lipid metabolic process"/>
    <property type="evidence" value="ECO:0007669"/>
    <property type="project" value="InterPro"/>
</dbReference>
<reference evidence="9" key="1">
    <citation type="journal article" date="2016" name="Nat. Genet.">
        <title>A high-quality carrot genome assembly provides new insights into carotenoid accumulation and asterid genome evolution.</title>
        <authorList>
            <person name="Iorizzo M."/>
            <person name="Ellison S."/>
            <person name="Senalik D."/>
            <person name="Zeng P."/>
            <person name="Satapoomin P."/>
            <person name="Huang J."/>
            <person name="Bowman M."/>
            <person name="Iovene M."/>
            <person name="Sanseverino W."/>
            <person name="Cavagnaro P."/>
            <person name="Yildiz M."/>
            <person name="Macko-Podgorni A."/>
            <person name="Moranska E."/>
            <person name="Grzebelus E."/>
            <person name="Grzebelus D."/>
            <person name="Ashrafi H."/>
            <person name="Zheng Z."/>
            <person name="Cheng S."/>
            <person name="Spooner D."/>
            <person name="Van Deynze A."/>
            <person name="Simon P."/>
        </authorList>
    </citation>
    <scope>NUCLEOTIDE SEQUENCE</scope>
    <source>
        <tissue evidence="9">Leaf</tissue>
    </source>
</reference>
<dbReference type="OMA" id="ESCFWAV"/>
<comment type="subcellular location">
    <subcellularLocation>
        <location evidence="2">Cytoplasm</location>
    </subcellularLocation>
    <subcellularLocation>
        <location evidence="1">Nucleus</location>
    </subcellularLocation>
</comment>
<keyword evidence="10" id="KW-1185">Reference proteome</keyword>
<dbReference type="GO" id="GO:0006952">
    <property type="term" value="P:defense response"/>
    <property type="evidence" value="ECO:0007669"/>
    <property type="project" value="UniProtKB-KW"/>
</dbReference>
<evidence type="ECO:0000256" key="6">
    <source>
        <dbReference type="ARBA" id="ARBA00023242"/>
    </source>
</evidence>
<dbReference type="SUPFAM" id="SSF53474">
    <property type="entry name" value="alpha/beta-Hydrolases"/>
    <property type="match status" value="1"/>
</dbReference>
<sequence>MEDHRLKEIGVSDEFIKRAWSASTKAHRLSGKHYCRDKLSGSPDVVYAFAGSWTVNDYFNNNSFGEKNIDLQMFRSMRSIGNNETAKVNAAFAEKFEIIIRTLRTEVEKDRKKGKQIVFAGHSSGGPTAILATLWFLENTPKLGNNQIPFRCLTFGSPLIGDKIFGHAIRRENWSRNFTHFVMKYDIVPRIMLAPVSHMEEELQKVLNVLKNSKTTISQTESVQAQGLYRKVMKNASSVASYAASVLMGCPNLLLETFSTFIKISPYRPFGRYVFCTGNGKLVVVEDSEAVLQMLFYSSQLDSEAEDVGIAWKSLHEHMSYGTELKESLEMRNIIYLNHLQNLPLSSGNSLDEDSTADIALNDLGLSTRARLCLRAAGELEEQKKRNQDKIESNEAAIEKALTDIKEYKIKCEGREMNFYDAFKRQNNPEDFKANVKRIELAGIWDEIIELLKRSELPDEFEVSKKWINLGTDFRLHVEPLDIANYYRHLKNDDTGPYMAKGRPRRYKYTQRWSEHESRTEFRPSSSSCFWAEVEELRNGRYEDIKQKLDTLEKDIKDWHDKKKIGDHEFSAGSTFAEWWKTLPEHHRSASCLADCMNKRK</sequence>
<evidence type="ECO:0000256" key="2">
    <source>
        <dbReference type="ARBA" id="ARBA00004496"/>
    </source>
</evidence>
<dbReference type="SMR" id="A0A164UL57"/>
<evidence type="ECO:0000256" key="3">
    <source>
        <dbReference type="ARBA" id="ARBA00022490"/>
    </source>
</evidence>
<dbReference type="PANTHER" id="PTHR47090:SF2">
    <property type="entry name" value="PROTEIN EDS1-RELATED"/>
    <property type="match status" value="1"/>
</dbReference>
<dbReference type="KEGG" id="dcr:108193174"/>
<dbReference type="Gene3D" id="3.40.50.1820">
    <property type="entry name" value="alpha/beta hydrolase"/>
    <property type="match status" value="1"/>
</dbReference>
<dbReference type="ESTHER" id="daucs-a0a164ul57">
    <property type="family name" value="Plant_lipase_EDS1-like"/>
</dbReference>
<feature type="domain" description="Fungal lipase-type" evidence="7">
    <location>
        <begin position="48"/>
        <end position="193"/>
    </location>
</feature>
<dbReference type="PANTHER" id="PTHR47090">
    <property type="entry name" value="PROTEIN EDS1-RELATED"/>
    <property type="match status" value="1"/>
</dbReference>
<dbReference type="InterPro" id="IPR041266">
    <property type="entry name" value="EDS1_EP"/>
</dbReference>